<keyword evidence="3" id="KW-1185">Reference proteome</keyword>
<protein>
    <submittedName>
        <fullName evidence="2">Uncharacterized protein</fullName>
    </submittedName>
</protein>
<evidence type="ECO:0000256" key="1">
    <source>
        <dbReference type="SAM" id="Phobius"/>
    </source>
</evidence>
<dbReference type="Proteomes" id="UP000001299">
    <property type="component" value="Plasmid pCY360"/>
</dbReference>
<dbReference type="EMBL" id="CP001812">
    <property type="protein sequence ID" value="ADL36213.1"/>
    <property type="molecule type" value="Genomic_DNA"/>
</dbReference>
<dbReference type="KEGG" id="bpb:bpr_II276"/>
<keyword evidence="1" id="KW-0812">Transmembrane</keyword>
<organism evidence="2 3">
    <name type="scientific">Butyrivibrio proteoclasticus (strain ATCC 51982 / DSM 14932 / B316)</name>
    <name type="common">Clostridium proteoclasticum</name>
    <dbReference type="NCBI Taxonomy" id="515622"/>
    <lineage>
        <taxon>Bacteria</taxon>
        <taxon>Bacillati</taxon>
        <taxon>Bacillota</taxon>
        <taxon>Clostridia</taxon>
        <taxon>Lachnospirales</taxon>
        <taxon>Lachnospiraceae</taxon>
        <taxon>Butyrivibrio</taxon>
    </lineage>
</organism>
<keyword evidence="1" id="KW-0472">Membrane</keyword>
<keyword evidence="2" id="KW-0614">Plasmid</keyword>
<proteinExistence type="predicted"/>
<evidence type="ECO:0000313" key="2">
    <source>
        <dbReference type="EMBL" id="ADL36213.1"/>
    </source>
</evidence>
<geneLocation type="plasmid" evidence="2 3">
    <name>pCY360</name>
</geneLocation>
<reference evidence="2 3" key="1">
    <citation type="journal article" date="2010" name="PLoS ONE">
        <title>The glycobiome of the rumen bacterium Butyrivibrio proteoclasticus B316(T) highlights adaptation to a polysaccharide-rich environment.</title>
        <authorList>
            <person name="Kelly W.J."/>
            <person name="Leahy S.C."/>
            <person name="Altermann E."/>
            <person name="Yeoman C.J."/>
            <person name="Dunne J.C."/>
            <person name="Kong Z."/>
            <person name="Pacheco D.M."/>
            <person name="Li D."/>
            <person name="Noel S.J."/>
            <person name="Moon C.D."/>
            <person name="Cookson A.L."/>
            <person name="Attwood G.T."/>
        </authorList>
    </citation>
    <scope>NUCLEOTIDE SEQUENCE [LARGE SCALE GENOMIC DNA]</scope>
    <source>
        <strain evidence="3">ATCC 51982 / DSM 14932 / B316</strain>
        <plasmid evidence="3">Plasmid pCY360</plasmid>
    </source>
</reference>
<accession>E0S481</accession>
<sequence>MDDNATKGLHLGAGLIMTIVLIGAAITIVLIGVALMNQGGSKASTMANDLANQQYTSYNNKQVNGDTIMSLIEQYANEDISIVIDIGGDATSYIREADGASFDDYTGSLGDKVDDMSTLIKDSRDKTSDKYVSPTKMFTCHVLKNEKTDAITIMYFKDTTED</sequence>
<dbReference type="HOGENOM" id="CLU_1632287_0_0_9"/>
<keyword evidence="1" id="KW-1133">Transmembrane helix</keyword>
<name>E0S481_BUTPB</name>
<dbReference type="AlphaFoldDB" id="E0S481"/>
<feature type="transmembrane region" description="Helical" evidence="1">
    <location>
        <begin position="12"/>
        <end position="36"/>
    </location>
</feature>
<dbReference type="RefSeq" id="WP_013282862.1">
    <property type="nucleotide sequence ID" value="NC_014389.1"/>
</dbReference>
<evidence type="ECO:0000313" key="3">
    <source>
        <dbReference type="Proteomes" id="UP000001299"/>
    </source>
</evidence>
<gene>
    <name evidence="2" type="ordered locus">bpr_II276</name>
</gene>